<dbReference type="Pfam" id="PF07873">
    <property type="entry name" value="YabP"/>
    <property type="match status" value="1"/>
</dbReference>
<reference evidence="1 2" key="1">
    <citation type="submission" date="2016-01" db="EMBL/GenBank/DDBJ databases">
        <title>Genome sequence of Clostridium neopropionicum X4, DSM-3847.</title>
        <authorList>
            <person name="Poehlein A."/>
            <person name="Beck M.H."/>
            <person name="Bengelsdorf F.R."/>
            <person name="Daniel R."/>
            <person name="Duerre P."/>
        </authorList>
    </citation>
    <scope>NUCLEOTIDE SEQUENCE [LARGE SCALE GENOMIC DNA]</scope>
    <source>
        <strain evidence="1 2">DSM-3847</strain>
    </source>
</reference>
<dbReference type="NCBIfam" id="TIGR02856">
    <property type="entry name" value="spore_yqfC"/>
    <property type="match status" value="1"/>
</dbReference>
<accession>A0A136WIX8</accession>
<dbReference type="InterPro" id="IPR022476">
    <property type="entry name" value="Spore_YabP/YqfC"/>
</dbReference>
<dbReference type="AlphaFoldDB" id="A0A136WIX8"/>
<dbReference type="EMBL" id="LRVM01000001">
    <property type="protein sequence ID" value="KXL54481.1"/>
    <property type="molecule type" value="Genomic_DNA"/>
</dbReference>
<comment type="caution">
    <text evidence="1">The sequence shown here is derived from an EMBL/GenBank/DDBJ whole genome shotgun (WGS) entry which is preliminary data.</text>
</comment>
<protein>
    <submittedName>
        <fullName evidence="1">YabP family protein</fullName>
    </submittedName>
</protein>
<gene>
    <name evidence="1" type="ORF">CLNEO_05870</name>
</gene>
<keyword evidence="2" id="KW-1185">Reference proteome</keyword>
<evidence type="ECO:0000313" key="1">
    <source>
        <dbReference type="EMBL" id="KXL54481.1"/>
    </source>
</evidence>
<evidence type="ECO:0000313" key="2">
    <source>
        <dbReference type="Proteomes" id="UP000070539"/>
    </source>
</evidence>
<dbReference type="STRING" id="36847.CLNEO_05870"/>
<proteinExistence type="predicted"/>
<dbReference type="RefSeq" id="WP_066084155.1">
    <property type="nucleotide sequence ID" value="NZ_LRVM01000001.1"/>
</dbReference>
<dbReference type="Proteomes" id="UP000070539">
    <property type="component" value="Unassembled WGS sequence"/>
</dbReference>
<dbReference type="InterPro" id="IPR022477">
    <property type="entry name" value="Spore_YqfC"/>
</dbReference>
<sequence>MDLRRDVSEALDLPKEITLDLPLISLTGREEITVENHKGILTYGEESIRIGTKAGTLCIRGQGLGLKQLTGEMLVIRGRLIALEFLT</sequence>
<name>A0A136WIX8_9FIRM</name>
<dbReference type="OrthoDB" id="2989236at2"/>
<organism evidence="1 2">
    <name type="scientific">Anaerotignum neopropionicum</name>
    <dbReference type="NCBI Taxonomy" id="36847"/>
    <lineage>
        <taxon>Bacteria</taxon>
        <taxon>Bacillati</taxon>
        <taxon>Bacillota</taxon>
        <taxon>Clostridia</taxon>
        <taxon>Lachnospirales</taxon>
        <taxon>Anaerotignaceae</taxon>
        <taxon>Anaerotignum</taxon>
    </lineage>
</organism>